<evidence type="ECO:0000259" key="8">
    <source>
        <dbReference type="Pfam" id="PF23619"/>
    </source>
</evidence>
<dbReference type="InParanoid" id="A0A6J2WH75"/>
<keyword evidence="3 6" id="KW-0732">Signal</keyword>
<evidence type="ECO:0000256" key="2">
    <source>
        <dbReference type="ARBA" id="ARBA00022525"/>
    </source>
</evidence>
<evidence type="ECO:0000256" key="3">
    <source>
        <dbReference type="ARBA" id="ARBA00022729"/>
    </source>
</evidence>
<dbReference type="Pfam" id="PF25106">
    <property type="entry name" value="VWA_4"/>
    <property type="match status" value="1"/>
</dbReference>
<evidence type="ECO:0000259" key="9">
    <source>
        <dbReference type="Pfam" id="PF25106"/>
    </source>
</evidence>
<evidence type="ECO:0000313" key="12">
    <source>
        <dbReference type="RefSeq" id="XP_030643649.1"/>
    </source>
</evidence>
<sequence length="960" mass="103147">MSCQSTAAVLFFILLFCTLRVTFTFKVLFTSSQKHQQITTNAILQKTAEVCMEQAQRTGKDFTKPDSLTVDSLAEACFASKSKKGFQRAINEIKDSNARVDLWKVLSAEYHFDNEMFLEGQGLIRKGLEIVKANIRQMRLEAARRKLGEILHTLQDFYSHSNWIELGNLLPYTDLIRPYHKIENIADSKTSTCTSCNGSNCDNNILESIIREKKLTSGYFFTLSKPQGKCSHGDFGDVSTLIPPSGGINKDTNGSSHGRLHPQAADMAITATRELLEDIRRAAGDTDFLRFMGINQSSSVLCFVIDTTGSMGDDIDEVKRVTSFIIDSKRGTTDEPSAYILVPFNDPSFGPLMRTSNPDEFKVQVNGLSATGGGDLPEMCLSGLQLALTGAPPESEIFVFTDAGAKDIELKSTTEALIKTTQSKVNFLVTTFARRRRSTSGDQQQSRGFTTRLDSPFDQLYRDLSEASGGQTIRVAKYMLPKATSIIVDASSSELVTLLQAVRNPGKAENFFVLVDSSVKNLTIYITGNSPSFLVTSPSGESQSNTESNGTLGEIQRVGNFYTVRLSNHNQTGLWQISVNSAQPYTIKVIGQSAIDFLFNFVKISEGSHAAYEVLDSQPHASGNATLLVTVTGGDSVNVTEVALVEASGSGVVNGTLEDLGSGDYLVTVTTVPTEKFFVRVRGESAISGSTLNNFQRQSTTQFRASNVSITTQVNGTWEPGTALSVGFTVSTSGSGDTLTIRARNDRGFAITLPESLTLDSAGSANGTVTLTAPSDTPSGTDVTLTIEVDAPGASDSNFAVLRLSVVARVTDVTPPVCEIVNVNADCSGDCRLSTWELSANLTDGNGTGIQSLMVQQGTGILTTTSVIEGGVMVMLASYVASCCSEDVELVAVDEVGNVGTCFRSIRATVSPSTSAPSPHSITTTKPTSTATASTGGHPALLSLCLWFSVELFLKQIIHF</sequence>
<dbReference type="OrthoDB" id="301415at2759"/>
<protein>
    <submittedName>
        <fullName evidence="12">von Willebrand factor A domain-containing protein 7-like</fullName>
    </submittedName>
</protein>
<name>A0A6J2WH75_CHACN</name>
<dbReference type="InterPro" id="IPR056862">
    <property type="entry name" value="VWA7_N"/>
</dbReference>
<dbReference type="Gene3D" id="3.40.50.410">
    <property type="entry name" value="von Willebrand factor, type A domain"/>
    <property type="match status" value="1"/>
</dbReference>
<proteinExistence type="predicted"/>
<accession>A0A6J2WH75</accession>
<organism evidence="11 12">
    <name type="scientific">Chanos chanos</name>
    <name type="common">Milkfish</name>
    <name type="synonym">Mugil chanos</name>
    <dbReference type="NCBI Taxonomy" id="29144"/>
    <lineage>
        <taxon>Eukaryota</taxon>
        <taxon>Metazoa</taxon>
        <taxon>Chordata</taxon>
        <taxon>Craniata</taxon>
        <taxon>Vertebrata</taxon>
        <taxon>Euteleostomi</taxon>
        <taxon>Actinopterygii</taxon>
        <taxon>Neopterygii</taxon>
        <taxon>Teleostei</taxon>
        <taxon>Ostariophysi</taxon>
        <taxon>Gonorynchiformes</taxon>
        <taxon>Chanidae</taxon>
        <taxon>Chanos</taxon>
    </lineage>
</organism>
<dbReference type="SUPFAM" id="SSF53300">
    <property type="entry name" value="vWA-like"/>
    <property type="match status" value="1"/>
</dbReference>
<dbReference type="InterPro" id="IPR052577">
    <property type="entry name" value="VWA7"/>
</dbReference>
<dbReference type="InterPro" id="IPR057615">
    <property type="entry name" value="Ig_VWA7"/>
</dbReference>
<feature type="signal peptide" evidence="6">
    <location>
        <begin position="1"/>
        <end position="24"/>
    </location>
</feature>
<reference evidence="11" key="1">
    <citation type="submission" date="2024-06" db="UniProtKB">
        <authorList>
            <consortium name="RefSeq"/>
        </authorList>
    </citation>
    <scope>NUCLEOTIDE SEQUENCE [LARGE SCALE GENOMIC DNA]</scope>
</reference>
<dbReference type="Pfam" id="PF25107">
    <property type="entry name" value="VWA7_N"/>
    <property type="match status" value="1"/>
</dbReference>
<feature type="region of interest" description="Disordered" evidence="5">
    <location>
        <begin position="910"/>
        <end position="931"/>
    </location>
</feature>
<evidence type="ECO:0000256" key="1">
    <source>
        <dbReference type="ARBA" id="ARBA00004613"/>
    </source>
</evidence>
<dbReference type="Pfam" id="PF23619">
    <property type="entry name" value="Ig_VWA7"/>
    <property type="match status" value="1"/>
</dbReference>
<dbReference type="InterPro" id="IPR056861">
    <property type="entry name" value="HMCN1-like_VWA"/>
</dbReference>
<keyword evidence="2" id="KW-0964">Secreted</keyword>
<dbReference type="GeneID" id="115823760"/>
<keyword evidence="11" id="KW-1185">Reference proteome</keyword>
<gene>
    <name evidence="12" type="primary">LOC115823760</name>
</gene>
<evidence type="ECO:0000256" key="4">
    <source>
        <dbReference type="ARBA" id="ARBA00023180"/>
    </source>
</evidence>
<evidence type="ECO:0000313" key="11">
    <source>
        <dbReference type="Proteomes" id="UP000504632"/>
    </source>
</evidence>
<reference evidence="12" key="2">
    <citation type="submission" date="2025-08" db="UniProtKB">
        <authorList>
            <consortium name="RefSeq"/>
        </authorList>
    </citation>
    <scope>IDENTIFICATION</scope>
</reference>
<feature type="domain" description="VWA7 Ig-like" evidence="8">
    <location>
        <begin position="708"/>
        <end position="808"/>
    </location>
</feature>
<keyword evidence="4" id="KW-0325">Glycoprotein</keyword>
<dbReference type="Pfam" id="PF23560">
    <property type="entry name" value="GBD_Hemicentin"/>
    <property type="match status" value="1"/>
</dbReference>
<dbReference type="AlphaFoldDB" id="A0A6J2WH75"/>
<feature type="domain" description="Hemicentin/VWA7 galactose-binding" evidence="7">
    <location>
        <begin position="496"/>
        <end position="593"/>
    </location>
</feature>
<dbReference type="PANTHER" id="PTHR14905">
    <property type="entry name" value="NG37"/>
    <property type="match status" value="1"/>
</dbReference>
<feature type="domain" description="Hemicentin-1-like von Willebrand factor A" evidence="9">
    <location>
        <begin position="301"/>
        <end position="477"/>
    </location>
</feature>
<feature type="chain" id="PRO_5026756695" evidence="6">
    <location>
        <begin position="25"/>
        <end position="960"/>
    </location>
</feature>
<feature type="domain" description="VWA7 N-terminal" evidence="10">
    <location>
        <begin position="68"/>
        <end position="289"/>
    </location>
</feature>
<comment type="subcellular location">
    <subcellularLocation>
        <location evidence="1">Secreted</location>
    </subcellularLocation>
</comment>
<dbReference type="GO" id="GO:0005576">
    <property type="term" value="C:extracellular region"/>
    <property type="evidence" value="ECO:0007669"/>
    <property type="project" value="UniProtKB-SubCell"/>
</dbReference>
<dbReference type="PANTHER" id="PTHR14905:SF18">
    <property type="entry name" value="VON WILLEBRAND FACTOR A DOMAIN-CONTAINING 10, TANDEM DUPLICATE 1-RELATED"/>
    <property type="match status" value="1"/>
</dbReference>
<evidence type="ECO:0000256" key="6">
    <source>
        <dbReference type="SAM" id="SignalP"/>
    </source>
</evidence>
<dbReference type="InterPro" id="IPR036465">
    <property type="entry name" value="vWFA_dom_sf"/>
</dbReference>
<dbReference type="RefSeq" id="XP_030643649.1">
    <property type="nucleotide sequence ID" value="XM_030787789.1"/>
</dbReference>
<dbReference type="InterPro" id="IPR056475">
    <property type="entry name" value="GBD_Hemicentin/VWA7"/>
</dbReference>
<evidence type="ECO:0000256" key="5">
    <source>
        <dbReference type="SAM" id="MobiDB-lite"/>
    </source>
</evidence>
<evidence type="ECO:0000259" key="7">
    <source>
        <dbReference type="Pfam" id="PF23560"/>
    </source>
</evidence>
<evidence type="ECO:0000259" key="10">
    <source>
        <dbReference type="Pfam" id="PF25107"/>
    </source>
</evidence>
<dbReference type="Proteomes" id="UP000504632">
    <property type="component" value="Chromosome 11"/>
</dbReference>